<sequence length="121" mass="13379">MIRMLSGSPDNLLALLVGGTVIERDIETIVGAWLDEHEDHVGHDRLVLEVEHDFDGYDAEIVHALSHFAAPKRRFERIAVVADGSFSPFAREMLALSYGGLLRFFPADETNISLAFAWAAA</sequence>
<protein>
    <recommendedName>
        <fullName evidence="3">STAS/SEC14 domain-containing protein</fullName>
    </recommendedName>
</protein>
<name>A0ABS9Z724_9HYPH</name>
<organism evidence="1 2">
    <name type="scientific">Candidatus Rhodoblastus alkanivorans</name>
    <dbReference type="NCBI Taxonomy" id="2954117"/>
    <lineage>
        <taxon>Bacteria</taxon>
        <taxon>Pseudomonadati</taxon>
        <taxon>Pseudomonadota</taxon>
        <taxon>Alphaproteobacteria</taxon>
        <taxon>Hyphomicrobiales</taxon>
        <taxon>Rhodoblastaceae</taxon>
        <taxon>Rhodoblastus</taxon>
    </lineage>
</organism>
<dbReference type="Proteomes" id="UP001139104">
    <property type="component" value="Unassembled WGS sequence"/>
</dbReference>
<dbReference type="SUPFAM" id="SSF52091">
    <property type="entry name" value="SpoIIaa-like"/>
    <property type="match status" value="1"/>
</dbReference>
<dbReference type="EMBL" id="JAIVFP010000001">
    <property type="protein sequence ID" value="MCI4683473.1"/>
    <property type="molecule type" value="Genomic_DNA"/>
</dbReference>
<evidence type="ECO:0008006" key="3">
    <source>
        <dbReference type="Google" id="ProtNLM"/>
    </source>
</evidence>
<dbReference type="InterPro" id="IPR036513">
    <property type="entry name" value="STAS_dom_sf"/>
</dbReference>
<comment type="caution">
    <text evidence="1">The sequence shown here is derived from an EMBL/GenBank/DDBJ whole genome shotgun (WGS) entry which is preliminary data.</text>
</comment>
<gene>
    <name evidence="1" type="ORF">K2U94_11970</name>
</gene>
<dbReference type="RefSeq" id="WP_243067423.1">
    <property type="nucleotide sequence ID" value="NZ_JAIVFK010000013.1"/>
</dbReference>
<dbReference type="InterPro" id="IPR038396">
    <property type="entry name" value="SpoIIAA-like_sf"/>
</dbReference>
<dbReference type="Gene3D" id="3.40.50.10600">
    <property type="entry name" value="SpoIIaa-like domains"/>
    <property type="match status" value="1"/>
</dbReference>
<accession>A0ABS9Z724</accession>
<proteinExistence type="predicted"/>
<keyword evidence="2" id="KW-1185">Reference proteome</keyword>
<evidence type="ECO:0000313" key="1">
    <source>
        <dbReference type="EMBL" id="MCI4683473.1"/>
    </source>
</evidence>
<reference evidence="1" key="1">
    <citation type="journal article" date="2022" name="ISME J.">
        <title>Identification of active gaseous-alkane degraders at natural gas seeps.</title>
        <authorList>
            <person name="Farhan Ul Haque M."/>
            <person name="Hernandez M."/>
            <person name="Crombie A.T."/>
            <person name="Murrell J.C."/>
        </authorList>
    </citation>
    <scope>NUCLEOTIDE SEQUENCE</scope>
    <source>
        <strain evidence="1">PC2</strain>
    </source>
</reference>
<evidence type="ECO:0000313" key="2">
    <source>
        <dbReference type="Proteomes" id="UP001139104"/>
    </source>
</evidence>